<dbReference type="InterPro" id="IPR004305">
    <property type="entry name" value="Thiaminase-2/PQQC"/>
</dbReference>
<feature type="domain" description="Thiaminase-2/PQQC" evidence="1">
    <location>
        <begin position="11"/>
        <end position="210"/>
    </location>
</feature>
<dbReference type="Proteomes" id="UP000279470">
    <property type="component" value="Unassembled WGS sequence"/>
</dbReference>
<dbReference type="Gene3D" id="1.20.910.10">
    <property type="entry name" value="Heme oxygenase-like"/>
    <property type="match status" value="1"/>
</dbReference>
<reference evidence="3" key="1">
    <citation type="submission" date="2018-11" db="EMBL/GenBank/DDBJ databases">
        <title>Phylogenetic, genomic, and biogeographic characterization of a novel and ubiquitous marine invertebrate-associated Rickettsiales parasite, Candidatus Marinoinvertebrata rohwerii, gen. nov., sp. nov.</title>
        <authorList>
            <person name="Klinges J.G."/>
            <person name="Rosales S.M."/>
            <person name="Mcminds R."/>
            <person name="Shaver E.C."/>
            <person name="Shantz A."/>
            <person name="Peters E.C."/>
            <person name="Burkepile D.E."/>
            <person name="Silliman B.R."/>
            <person name="Vega Thurber R.L."/>
        </authorList>
    </citation>
    <scope>NUCLEOTIDE SEQUENCE [LARGE SCALE GENOMIC DNA]</scope>
    <source>
        <strain evidence="3">a_cerv_44</strain>
    </source>
</reference>
<sequence>MQITDFFNYIEDIYLKIINCNFNKELAKGTLKKKFFEIYMQQDSLYLIDFAKALAITATKSQNIKHFSQLLHFADGALAAERELHNHYFKEFKIKPISIKNKACLAYTNFLLTSAYADSYEESLSALLPCFYIYREVGNSIKKQVSLLNPYSMWIDTYSSKEFSDTVDIMLEITQHAVLDIVADSKKGIRLLNLFKISTELELYFWNDSYITRTANKNRSIKS</sequence>
<dbReference type="EMBL" id="RXFM01000059">
    <property type="protein sequence ID" value="RST64745.1"/>
    <property type="molecule type" value="Genomic_DNA"/>
</dbReference>
<proteinExistence type="predicted"/>
<organism evidence="2 3">
    <name type="scientific">Candidatus Aquarickettsia rohweri</name>
    <dbReference type="NCBI Taxonomy" id="2602574"/>
    <lineage>
        <taxon>Bacteria</taxon>
        <taxon>Pseudomonadati</taxon>
        <taxon>Pseudomonadota</taxon>
        <taxon>Alphaproteobacteria</taxon>
        <taxon>Rickettsiales</taxon>
        <taxon>Candidatus Midichloriaceae</taxon>
        <taxon>Candidatus Aquarickettsia</taxon>
    </lineage>
</organism>
<name>A0A3R9Z5N7_9RICK</name>
<keyword evidence="3" id="KW-1185">Reference proteome</keyword>
<comment type="caution">
    <text evidence="2">The sequence shown here is derived from an EMBL/GenBank/DDBJ whole genome shotgun (WGS) entry which is preliminary data.</text>
</comment>
<dbReference type="GO" id="GO:0005829">
    <property type="term" value="C:cytosol"/>
    <property type="evidence" value="ECO:0007669"/>
    <property type="project" value="TreeGrafter"/>
</dbReference>
<dbReference type="AlphaFoldDB" id="A0A3R9Z5N7"/>
<evidence type="ECO:0000313" key="2">
    <source>
        <dbReference type="EMBL" id="RST64745.1"/>
    </source>
</evidence>
<dbReference type="InterPro" id="IPR050967">
    <property type="entry name" value="Thiamine_Salvage_TenA"/>
</dbReference>
<dbReference type="OrthoDB" id="34166at2"/>
<dbReference type="RefSeq" id="WP_126044934.1">
    <property type="nucleotide sequence ID" value="NZ_RXFM01000059.1"/>
</dbReference>
<evidence type="ECO:0000259" key="1">
    <source>
        <dbReference type="Pfam" id="PF03070"/>
    </source>
</evidence>
<evidence type="ECO:0000313" key="3">
    <source>
        <dbReference type="Proteomes" id="UP000279470"/>
    </source>
</evidence>
<accession>A0A3R9Z5N7</accession>
<dbReference type="CDD" id="cd19365">
    <property type="entry name" value="TenA_C-like"/>
    <property type="match status" value="1"/>
</dbReference>
<dbReference type="SUPFAM" id="SSF48613">
    <property type="entry name" value="Heme oxygenase-like"/>
    <property type="match status" value="1"/>
</dbReference>
<dbReference type="Pfam" id="PF03070">
    <property type="entry name" value="TENA_THI-4"/>
    <property type="match status" value="1"/>
</dbReference>
<protein>
    <submittedName>
        <fullName evidence="2">Thiaminase II</fullName>
    </submittedName>
</protein>
<gene>
    <name evidence="2" type="ORF">EIC27_04525</name>
</gene>
<dbReference type="InterPro" id="IPR016084">
    <property type="entry name" value="Haem_Oase-like_multi-hlx"/>
</dbReference>
<dbReference type="PANTHER" id="PTHR43198">
    <property type="entry name" value="BIFUNCTIONAL TH2 PROTEIN"/>
    <property type="match status" value="1"/>
</dbReference>
<dbReference type="PANTHER" id="PTHR43198:SF2">
    <property type="entry name" value="SI:CH1073-67J19.1-RELATED"/>
    <property type="match status" value="1"/>
</dbReference>